<dbReference type="Proteomes" id="UP001235343">
    <property type="component" value="Unassembled WGS sequence"/>
</dbReference>
<dbReference type="RefSeq" id="WP_285931086.1">
    <property type="nucleotide sequence ID" value="NZ_JASTZU010000021.1"/>
</dbReference>
<evidence type="ECO:0000256" key="1">
    <source>
        <dbReference type="SAM" id="Coils"/>
    </source>
</evidence>
<organism evidence="3 4">
    <name type="scientific">Aquibacillus rhizosphaerae</name>
    <dbReference type="NCBI Taxonomy" id="3051431"/>
    <lineage>
        <taxon>Bacteria</taxon>
        <taxon>Bacillati</taxon>
        <taxon>Bacillota</taxon>
        <taxon>Bacilli</taxon>
        <taxon>Bacillales</taxon>
        <taxon>Bacillaceae</taxon>
        <taxon>Aquibacillus</taxon>
    </lineage>
</organism>
<evidence type="ECO:0000259" key="2">
    <source>
        <dbReference type="Pfam" id="PF20250"/>
    </source>
</evidence>
<dbReference type="PANTHER" id="PTHR38032">
    <property type="entry name" value="POLYMERASE-RELATED"/>
    <property type="match status" value="1"/>
</dbReference>
<proteinExistence type="predicted"/>
<sequence length="458" mass="50666">MNRLNEFFDLTISKDLMLVTLSFKKNKEYNGENLNEDELKKYLSDHNILFGVDEKVVKQLTTSFNIEQLPIDIAKGLPAINGKDGQIHFLDKGKTQVEHNEKSDFRDVFKIPSKKNGEKIAFITAPTTGDKGINVYGKEVKQIPGKKIRIRAGKNVEFVESENAFYAKADGQLSIGEKVIQVFPTYEVRGDLSLKTGNLNFVGSITIHGNVPAGYSVKAEGDVQIFGMVEAAYIEAGGSVIVSEGIAGLRKGTIIAGLDLKAGYINQAIIEVGRDIIINNSILHSHCVAQEHIYCQNGNIIGGMYSAGKTIEAKDIGNKMNTKTELAFGINKKLGEYEKALQLEKKKLVDNKEKLQLLGDSLAAKKESSVGLTSKERIVLLKQRNTMEQTIHKLEEITNELNELQVSIGDLEGLKLVAKGCIYPNVDLTFGKYKRSVTSIYKYSQVLLDNHEIAIQPL</sequence>
<keyword evidence="1" id="KW-0175">Coiled coil</keyword>
<comment type="caution">
    <text evidence="3">The sequence shown here is derived from an EMBL/GenBank/DDBJ whole genome shotgun (WGS) entry which is preliminary data.</text>
</comment>
<dbReference type="Pfam" id="PF03961">
    <property type="entry name" value="FapA"/>
    <property type="match status" value="1"/>
</dbReference>
<feature type="domain" description="Flagellar Assembly Protein A N-terminal region" evidence="2">
    <location>
        <begin position="9"/>
        <end position="175"/>
    </location>
</feature>
<name>A0ABT7L2L1_9BACI</name>
<reference evidence="3 4" key="1">
    <citation type="submission" date="2023-06" db="EMBL/GenBank/DDBJ databases">
        <title>Aquibacillus rhizosphaerae LR5S19.</title>
        <authorList>
            <person name="Sun J.-Q."/>
        </authorList>
    </citation>
    <scope>NUCLEOTIDE SEQUENCE [LARGE SCALE GENOMIC DNA]</scope>
    <source>
        <strain evidence="3 4">LR5S19</strain>
    </source>
</reference>
<feature type="coiled-coil region" evidence="1">
    <location>
        <begin position="338"/>
        <end position="414"/>
    </location>
</feature>
<evidence type="ECO:0000313" key="3">
    <source>
        <dbReference type="EMBL" id="MDL4840088.1"/>
    </source>
</evidence>
<keyword evidence="4" id="KW-1185">Reference proteome</keyword>
<dbReference type="InterPro" id="IPR005646">
    <property type="entry name" value="FapA"/>
</dbReference>
<dbReference type="Pfam" id="PF20250">
    <property type="entry name" value="FapA_N"/>
    <property type="match status" value="1"/>
</dbReference>
<gene>
    <name evidence="3" type="ORF">QQS35_06405</name>
</gene>
<dbReference type="InterPro" id="IPR046865">
    <property type="entry name" value="FapA_b_solenoid"/>
</dbReference>
<protein>
    <submittedName>
        <fullName evidence="3">FapA family protein</fullName>
    </submittedName>
</protein>
<accession>A0ABT7L2L1</accession>
<dbReference type="PANTHER" id="PTHR38032:SF1">
    <property type="entry name" value="RNA-BINDING PROTEIN KHPB N-TERMINAL DOMAIN-CONTAINING PROTEIN"/>
    <property type="match status" value="1"/>
</dbReference>
<dbReference type="EMBL" id="JASTZU010000021">
    <property type="protein sequence ID" value="MDL4840088.1"/>
    <property type="molecule type" value="Genomic_DNA"/>
</dbReference>
<dbReference type="InterPro" id="IPR046866">
    <property type="entry name" value="FapA_N"/>
</dbReference>
<evidence type="ECO:0000313" key="4">
    <source>
        <dbReference type="Proteomes" id="UP001235343"/>
    </source>
</evidence>